<protein>
    <recommendedName>
        <fullName evidence="4">Monooxygenase</fullName>
    </recommendedName>
</protein>
<keyword evidence="3" id="KW-1185">Reference proteome</keyword>
<gene>
    <name evidence="2" type="ORF">ACFPZF_38840</name>
</gene>
<organism evidence="2 3">
    <name type="scientific">Kitasatospora cinereorecta</name>
    <dbReference type="NCBI Taxonomy" id="285560"/>
    <lineage>
        <taxon>Bacteria</taxon>
        <taxon>Bacillati</taxon>
        <taxon>Actinomycetota</taxon>
        <taxon>Actinomycetes</taxon>
        <taxon>Kitasatosporales</taxon>
        <taxon>Streptomycetaceae</taxon>
        <taxon>Kitasatospora</taxon>
    </lineage>
</organism>
<feature type="region of interest" description="Disordered" evidence="1">
    <location>
        <begin position="1"/>
        <end position="20"/>
    </location>
</feature>
<sequence length="65" mass="6352">AGSPPSGGAPAGGPPARTPPVAWPAAYGLGADGASLVRPDGFVAWRGDGDPQALEAAVRQVFALE</sequence>
<dbReference type="Gene3D" id="3.40.30.120">
    <property type="match status" value="1"/>
</dbReference>
<accession>A0ABW0VQR5</accession>
<evidence type="ECO:0008006" key="4">
    <source>
        <dbReference type="Google" id="ProtNLM"/>
    </source>
</evidence>
<dbReference type="EMBL" id="JBHSOC010000149">
    <property type="protein sequence ID" value="MFC5647282.1"/>
    <property type="molecule type" value="Genomic_DNA"/>
</dbReference>
<dbReference type="Proteomes" id="UP001596066">
    <property type="component" value="Unassembled WGS sequence"/>
</dbReference>
<comment type="caution">
    <text evidence="2">The sequence shown here is derived from an EMBL/GenBank/DDBJ whole genome shotgun (WGS) entry which is preliminary data.</text>
</comment>
<proteinExistence type="predicted"/>
<dbReference type="RefSeq" id="WP_380232812.1">
    <property type="nucleotide sequence ID" value="NZ_JBHSOC010000149.1"/>
</dbReference>
<evidence type="ECO:0000256" key="1">
    <source>
        <dbReference type="SAM" id="MobiDB-lite"/>
    </source>
</evidence>
<name>A0ABW0VQR5_9ACTN</name>
<evidence type="ECO:0000313" key="3">
    <source>
        <dbReference type="Proteomes" id="UP001596066"/>
    </source>
</evidence>
<reference evidence="3" key="1">
    <citation type="journal article" date="2019" name="Int. J. Syst. Evol. Microbiol.">
        <title>The Global Catalogue of Microorganisms (GCM) 10K type strain sequencing project: providing services to taxonomists for standard genome sequencing and annotation.</title>
        <authorList>
            <consortium name="The Broad Institute Genomics Platform"/>
            <consortium name="The Broad Institute Genome Sequencing Center for Infectious Disease"/>
            <person name="Wu L."/>
            <person name="Ma J."/>
        </authorList>
    </citation>
    <scope>NUCLEOTIDE SEQUENCE [LARGE SCALE GENOMIC DNA]</scope>
    <source>
        <strain evidence="3">CGMCC 4.1622</strain>
    </source>
</reference>
<evidence type="ECO:0000313" key="2">
    <source>
        <dbReference type="EMBL" id="MFC5647282.1"/>
    </source>
</evidence>
<feature type="non-terminal residue" evidence="2">
    <location>
        <position position="1"/>
    </location>
</feature>
<dbReference type="Pfam" id="PF21274">
    <property type="entry name" value="Rng_hyd_C"/>
    <property type="match status" value="1"/>
</dbReference>